<dbReference type="NCBIfam" id="TIGR01484">
    <property type="entry name" value="HAD-SF-IIB"/>
    <property type="match status" value="1"/>
</dbReference>
<name>A0A4Q0VXX9_9BACI</name>
<dbReference type="OrthoDB" id="9806027at2"/>
<dbReference type="InterPro" id="IPR000150">
    <property type="entry name" value="Cof"/>
</dbReference>
<dbReference type="RefSeq" id="WP_129076960.1">
    <property type="nucleotide sequence ID" value="NZ_QOUX01000001.1"/>
</dbReference>
<protein>
    <submittedName>
        <fullName evidence="1">HAD family hydrolase</fullName>
    </submittedName>
</protein>
<dbReference type="InterPro" id="IPR023214">
    <property type="entry name" value="HAD_sf"/>
</dbReference>
<dbReference type="Proteomes" id="UP000290649">
    <property type="component" value="Unassembled WGS sequence"/>
</dbReference>
<dbReference type="InterPro" id="IPR006379">
    <property type="entry name" value="HAD-SF_hydro_IIB"/>
</dbReference>
<dbReference type="SFLD" id="SFLDG01140">
    <property type="entry name" value="C2.B:_Phosphomannomutase_and_P"/>
    <property type="match status" value="1"/>
</dbReference>
<comment type="caution">
    <text evidence="1">The sequence shown here is derived from an EMBL/GenBank/DDBJ whole genome shotgun (WGS) entry which is preliminary data.</text>
</comment>
<dbReference type="InterPro" id="IPR036412">
    <property type="entry name" value="HAD-like_sf"/>
</dbReference>
<accession>A0A4Q0VXX9</accession>
<dbReference type="GO" id="GO:0000287">
    <property type="term" value="F:magnesium ion binding"/>
    <property type="evidence" value="ECO:0007669"/>
    <property type="project" value="TreeGrafter"/>
</dbReference>
<dbReference type="SFLD" id="SFLDS00003">
    <property type="entry name" value="Haloacid_Dehalogenase"/>
    <property type="match status" value="1"/>
</dbReference>
<dbReference type="Gene3D" id="3.40.50.1000">
    <property type="entry name" value="HAD superfamily/HAD-like"/>
    <property type="match status" value="1"/>
</dbReference>
<dbReference type="EMBL" id="QOUX01000001">
    <property type="protein sequence ID" value="RXJ04597.1"/>
    <property type="molecule type" value="Genomic_DNA"/>
</dbReference>
<dbReference type="Pfam" id="PF08282">
    <property type="entry name" value="Hydrolase_3"/>
    <property type="match status" value="1"/>
</dbReference>
<dbReference type="SUPFAM" id="SSF56784">
    <property type="entry name" value="HAD-like"/>
    <property type="match status" value="1"/>
</dbReference>
<sequence length="277" mass="31799">MRLYISDLDGTLANSEKAISSRSQQVLNELIDQDIQFTIATARSYASLKDIIEPLKLKLPLILFNGALIYDPIKNKTILSNFLSRETAKEIIQSYEAHGVTPIVYIINGDGEDKVLYKGVFNKGEDDYMGDRIKNHDDRFIQVDNFYDYLDEQIVSINGINTNLTLAPVYEKLKQNKEIICHYAEDIYSKYYWLEILDKNCTKGQAVKYLKEYLNASTLVCFGDQLNDRTMFECACERYAVANAHSDIKSLATDILLSNNEDGVAEFLYERYRKVNL</sequence>
<keyword evidence="2" id="KW-1185">Reference proteome</keyword>
<keyword evidence="1" id="KW-0378">Hydrolase</keyword>
<dbReference type="PANTHER" id="PTHR10000">
    <property type="entry name" value="PHOSPHOSERINE PHOSPHATASE"/>
    <property type="match status" value="1"/>
</dbReference>
<gene>
    <name evidence="1" type="ORF">DS745_04225</name>
</gene>
<dbReference type="Gene3D" id="3.30.1240.10">
    <property type="match status" value="1"/>
</dbReference>
<evidence type="ECO:0000313" key="1">
    <source>
        <dbReference type="EMBL" id="RXJ04597.1"/>
    </source>
</evidence>
<dbReference type="GO" id="GO:0016791">
    <property type="term" value="F:phosphatase activity"/>
    <property type="evidence" value="ECO:0007669"/>
    <property type="project" value="TreeGrafter"/>
</dbReference>
<organism evidence="1 2">
    <name type="scientific">Anaerobacillus alkaliphilus</name>
    <dbReference type="NCBI Taxonomy" id="1548597"/>
    <lineage>
        <taxon>Bacteria</taxon>
        <taxon>Bacillati</taxon>
        <taxon>Bacillota</taxon>
        <taxon>Bacilli</taxon>
        <taxon>Bacillales</taxon>
        <taxon>Bacillaceae</taxon>
        <taxon>Anaerobacillus</taxon>
    </lineage>
</organism>
<reference evidence="1 2" key="1">
    <citation type="journal article" date="2019" name="Int. J. Syst. Evol. Microbiol.">
        <title>Anaerobacillus alkaliphilus sp. nov., a novel alkaliphilic and moderately halophilic bacterium.</title>
        <authorList>
            <person name="Borsodi A.K."/>
            <person name="Aszalos J.M."/>
            <person name="Bihari P."/>
            <person name="Nagy I."/>
            <person name="Schumann P."/>
            <person name="Sproer C."/>
            <person name="Kovacs A.L."/>
            <person name="Boka K."/>
            <person name="Dobosy P."/>
            <person name="Ovari M."/>
            <person name="Szili-Kovacs T."/>
            <person name="Toth E."/>
        </authorList>
    </citation>
    <scope>NUCLEOTIDE SEQUENCE [LARGE SCALE GENOMIC DNA]</scope>
    <source>
        <strain evidence="1 2">B16-10</strain>
    </source>
</reference>
<dbReference type="NCBIfam" id="TIGR00099">
    <property type="entry name" value="Cof-subfamily"/>
    <property type="match status" value="1"/>
</dbReference>
<proteinExistence type="predicted"/>
<dbReference type="GO" id="GO:0005829">
    <property type="term" value="C:cytosol"/>
    <property type="evidence" value="ECO:0007669"/>
    <property type="project" value="TreeGrafter"/>
</dbReference>
<dbReference type="PANTHER" id="PTHR10000:SF8">
    <property type="entry name" value="HAD SUPERFAMILY HYDROLASE-LIKE, TYPE 3"/>
    <property type="match status" value="1"/>
</dbReference>
<dbReference type="AlphaFoldDB" id="A0A4Q0VXX9"/>
<evidence type="ECO:0000313" key="2">
    <source>
        <dbReference type="Proteomes" id="UP000290649"/>
    </source>
</evidence>